<organism evidence="2 3">
    <name type="scientific">Hymenobacter sediminicola</name>
    <dbReference type="NCBI Taxonomy" id="2761579"/>
    <lineage>
        <taxon>Bacteria</taxon>
        <taxon>Pseudomonadati</taxon>
        <taxon>Bacteroidota</taxon>
        <taxon>Cytophagia</taxon>
        <taxon>Cytophagales</taxon>
        <taxon>Hymenobacteraceae</taxon>
        <taxon>Hymenobacter</taxon>
    </lineage>
</organism>
<reference evidence="2 3" key="1">
    <citation type="submission" date="2020-08" db="EMBL/GenBank/DDBJ databases">
        <title>Hymenobacter sp. S2-20-2 genome sequencing.</title>
        <authorList>
            <person name="Jin L."/>
        </authorList>
    </citation>
    <scope>NUCLEOTIDE SEQUENCE [LARGE SCALE GENOMIC DNA]</scope>
    <source>
        <strain evidence="2 3">S2-20-2</strain>
    </source>
</reference>
<dbReference type="KEGG" id="hsk:H4317_01320"/>
<name>A0A7G7W803_9BACT</name>
<protein>
    <recommendedName>
        <fullName evidence="4">TraB/GumN family protein</fullName>
    </recommendedName>
</protein>
<dbReference type="Proteomes" id="UP000515489">
    <property type="component" value="Chromosome"/>
</dbReference>
<keyword evidence="3" id="KW-1185">Reference proteome</keyword>
<dbReference type="EMBL" id="CP060202">
    <property type="protein sequence ID" value="QNH62496.1"/>
    <property type="molecule type" value="Genomic_DNA"/>
</dbReference>
<proteinExistence type="predicted"/>
<dbReference type="InterPro" id="IPR043749">
    <property type="entry name" value="DUF5694"/>
</dbReference>
<dbReference type="Pfam" id="PF18950">
    <property type="entry name" value="DUF5694"/>
    <property type="match status" value="1"/>
</dbReference>
<sequence length="366" mass="41174">MSVSRLFLSVLLKRLLGLFLAVAVLPAAAQAPLEVLVVASSHVNGSPAEEYRPIIDKLKAYKPDMVFSENVSAAEMQQLPTDGYSRQMFGPRYQYVQRLSPRAKPLSDKAVAKTEKALVGFPYYHNARTDLARHYVLNYDRSGAEYQLYVLETHMKPRFGKQELAYYTTVFGSSDSLRAKKLIRPTSEYQTIYFPLVYELNHPRIYPMDCQLYDEPWSLAWQRTQKSVEALLARAKADSTLPEAATARKIAASKKAYSHFWNDINTSLDAYLAMSTPRYDALDEAFNFYGGEALYGAPGFPTEEVKAMKAQWLLRNQGMCANIVRQARAQGARRVVVAVGASHGQILRELLAQVPGVKAIRFTELP</sequence>
<feature type="signal peptide" evidence="1">
    <location>
        <begin position="1"/>
        <end position="29"/>
    </location>
</feature>
<keyword evidence="1" id="KW-0732">Signal</keyword>
<evidence type="ECO:0008006" key="4">
    <source>
        <dbReference type="Google" id="ProtNLM"/>
    </source>
</evidence>
<evidence type="ECO:0000313" key="2">
    <source>
        <dbReference type="EMBL" id="QNH62496.1"/>
    </source>
</evidence>
<evidence type="ECO:0000313" key="3">
    <source>
        <dbReference type="Proteomes" id="UP000515489"/>
    </source>
</evidence>
<evidence type="ECO:0000256" key="1">
    <source>
        <dbReference type="SAM" id="SignalP"/>
    </source>
</evidence>
<dbReference type="AlphaFoldDB" id="A0A7G7W803"/>
<dbReference type="RefSeq" id="WP_185888405.1">
    <property type="nucleotide sequence ID" value="NZ_CP060202.1"/>
</dbReference>
<gene>
    <name evidence="2" type="ORF">H4317_01320</name>
</gene>
<accession>A0A7G7W803</accession>
<feature type="chain" id="PRO_5028868049" description="TraB/GumN family protein" evidence="1">
    <location>
        <begin position="30"/>
        <end position="366"/>
    </location>
</feature>